<evidence type="ECO:0000313" key="3">
    <source>
        <dbReference type="Proteomes" id="UP000225471"/>
    </source>
</evidence>
<dbReference type="GO" id="GO:0004519">
    <property type="term" value="F:endonuclease activity"/>
    <property type="evidence" value="ECO:0007669"/>
    <property type="project" value="UniProtKB-KW"/>
</dbReference>
<feature type="domain" description="HNH nuclease" evidence="1">
    <location>
        <begin position="58"/>
        <end position="102"/>
    </location>
</feature>
<dbReference type="SUPFAM" id="SSF54060">
    <property type="entry name" value="His-Me finger endonucleases"/>
    <property type="match status" value="1"/>
</dbReference>
<organism evidence="2 3">
    <name type="scientific">Escherichia phage PA28</name>
    <dbReference type="NCBI Taxonomy" id="1660368"/>
    <lineage>
        <taxon>Viruses</taxon>
        <taxon>Duplodnaviria</taxon>
        <taxon>Heunggongvirae</taxon>
        <taxon>Uroviricota</taxon>
        <taxon>Caudoviricetes</taxon>
        <taxon>Sepvirinae</taxon>
        <taxon>Traversvirus</taxon>
        <taxon>Traversvirus PA28</taxon>
    </lineage>
</organism>
<dbReference type="InterPro" id="IPR016177">
    <property type="entry name" value="DNA-bd_dom_sf"/>
</dbReference>
<dbReference type="GO" id="GO:0003700">
    <property type="term" value="F:DNA-binding transcription factor activity"/>
    <property type="evidence" value="ECO:0007669"/>
    <property type="project" value="InterPro"/>
</dbReference>
<accession>A0A0N7BTM0</accession>
<dbReference type="Gene3D" id="3.90.75.20">
    <property type="match status" value="1"/>
</dbReference>
<protein>
    <submittedName>
        <fullName evidence="2">Homing endonuclease</fullName>
    </submittedName>
</protein>
<keyword evidence="2" id="KW-0378">Hydrolase</keyword>
<dbReference type="OrthoDB" id="21336at10239"/>
<evidence type="ECO:0000259" key="1">
    <source>
        <dbReference type="Pfam" id="PF13392"/>
    </source>
</evidence>
<keyword evidence="2" id="KW-0255">Endonuclease</keyword>
<dbReference type="InterPro" id="IPR036955">
    <property type="entry name" value="AP2/ERF_dom_sf"/>
</dbReference>
<dbReference type="GO" id="GO:0003677">
    <property type="term" value="F:DNA binding"/>
    <property type="evidence" value="ECO:0007669"/>
    <property type="project" value="InterPro"/>
</dbReference>
<dbReference type="InterPro" id="IPR003615">
    <property type="entry name" value="HNH_nuc"/>
</dbReference>
<keyword evidence="3" id="KW-1185">Reference proteome</keyword>
<dbReference type="SUPFAM" id="SSF54171">
    <property type="entry name" value="DNA-binding domain"/>
    <property type="match status" value="1"/>
</dbReference>
<dbReference type="EMBL" id="KP682381">
    <property type="protein sequence ID" value="AKI86754.1"/>
    <property type="molecule type" value="Genomic_DNA"/>
</dbReference>
<dbReference type="GeneID" id="40077763"/>
<dbReference type="RefSeq" id="YP_009601910.1">
    <property type="nucleotide sequence ID" value="NC_041935.1"/>
</dbReference>
<keyword evidence="2" id="KW-0540">Nuclease</keyword>
<sequence>MRIKKLIDHDELLSTLSYDSETGIFKWLKTNSVVRVKGSIAGGVSGGYICISINNVLYKAHRLAWFYVYKKWPPKFIDHVNGNRLDNRISNLRLATEEQNARNIVGNRLNTSGAIGVSWYKPTGRWKSYVGYKNKTISLGYFDSKEDAAFIAALARKKLYGTYASKALNCEHELLSQFNNDEDKLAEYLKEKSKRTRKRVKNR</sequence>
<name>A0A0N7BTM0_9CAUD</name>
<dbReference type="Gene3D" id="3.30.730.10">
    <property type="entry name" value="AP2/ERF domain"/>
    <property type="match status" value="1"/>
</dbReference>
<dbReference type="Pfam" id="PF13392">
    <property type="entry name" value="HNH_3"/>
    <property type="match status" value="1"/>
</dbReference>
<proteinExistence type="predicted"/>
<dbReference type="KEGG" id="vg:40077763"/>
<dbReference type="Proteomes" id="UP000225471">
    <property type="component" value="Segment"/>
</dbReference>
<reference evidence="2 3" key="1">
    <citation type="journal article" date="2015" name="BMC Genomics">
        <title>Escherichia coli O157:H7 strains harbor at least three distinct sequence types of Shiga toxin 2a-converting phages.</title>
        <authorList>
            <person name="Yin S."/>
            <person name="Rusconi B."/>
            <person name="Sanjar F."/>
            <person name="Goswami K."/>
            <person name="Xiaoli L."/>
            <person name="Eppinger M."/>
            <person name="Dudley E.G."/>
        </authorList>
    </citation>
    <scope>NUCLEOTIDE SEQUENCE [LARGE SCALE GENOMIC DNA]</scope>
</reference>
<dbReference type="InterPro" id="IPR044925">
    <property type="entry name" value="His-Me_finger_sf"/>
</dbReference>
<evidence type="ECO:0000313" key="2">
    <source>
        <dbReference type="EMBL" id="AKI86754.1"/>
    </source>
</evidence>